<protein>
    <submittedName>
        <fullName evidence="1">Uncharacterized protein</fullName>
    </submittedName>
</protein>
<sequence length="27" mass="3067">MSISSCSALKHFLLVNFTSSHRRGKQM</sequence>
<dbReference type="AlphaFoldDB" id="A0A182XTP3"/>
<reference evidence="1" key="1">
    <citation type="submission" date="2020-05" db="UniProtKB">
        <authorList>
            <consortium name="EnsemblMetazoa"/>
        </authorList>
    </citation>
    <scope>IDENTIFICATION</scope>
    <source>
        <strain evidence="1">SANGQUA</strain>
    </source>
</reference>
<accession>A0A182XTP3</accession>
<keyword evidence="2" id="KW-1185">Reference proteome</keyword>
<organism evidence="1 2">
    <name type="scientific">Anopheles quadriannulatus</name>
    <name type="common">Mosquito</name>
    <dbReference type="NCBI Taxonomy" id="34691"/>
    <lineage>
        <taxon>Eukaryota</taxon>
        <taxon>Metazoa</taxon>
        <taxon>Ecdysozoa</taxon>
        <taxon>Arthropoda</taxon>
        <taxon>Hexapoda</taxon>
        <taxon>Insecta</taxon>
        <taxon>Pterygota</taxon>
        <taxon>Neoptera</taxon>
        <taxon>Endopterygota</taxon>
        <taxon>Diptera</taxon>
        <taxon>Nematocera</taxon>
        <taxon>Culicoidea</taxon>
        <taxon>Culicidae</taxon>
        <taxon>Anophelinae</taxon>
        <taxon>Anopheles</taxon>
    </lineage>
</organism>
<dbReference type="Proteomes" id="UP000076407">
    <property type="component" value="Unassembled WGS sequence"/>
</dbReference>
<evidence type="ECO:0000313" key="2">
    <source>
        <dbReference type="Proteomes" id="UP000076407"/>
    </source>
</evidence>
<evidence type="ECO:0000313" key="1">
    <source>
        <dbReference type="EnsemblMetazoa" id="AQUA015178-PA"/>
    </source>
</evidence>
<dbReference type="EnsemblMetazoa" id="AQUA015178-RA">
    <property type="protein sequence ID" value="AQUA015178-PA"/>
    <property type="gene ID" value="AQUA015178"/>
</dbReference>
<proteinExistence type="predicted"/>
<name>A0A182XTP3_ANOQN</name>